<comment type="caution">
    <text evidence="1">The sequence shown here is derived from an EMBL/GenBank/DDBJ whole genome shotgun (WGS) entry which is preliminary data.</text>
</comment>
<dbReference type="OrthoDB" id="2041998at2"/>
<dbReference type="RefSeq" id="WP_141968126.1">
    <property type="nucleotide sequence ID" value="NZ_VFPO01000001.1"/>
</dbReference>
<name>A0A543IDC8_9ACTN</name>
<sequence length="309" mass="34288">MSENLEETRPWLRVEKDDCPVSTPQQAWIESSMKWFAGEFGTEPLLGGIVLPGPNLVSGYSGTKRQIGRLIAGVCSVMSVKPSDLIVEFFDLRELKDEQARRGRLAVGHYYVEDGRPVIGLDISEASDPHYLTAIIAHELGHVRLLGEGRITAARKDHERLTDLLTVYFGFGIFSTNAALRFGESARGFSVQPLGYLDERTLNAARNEGYSRLGYLTEAEFGYAMSCYAWLRGETDPDWAGHLDPGPRAHLRQGLRYLSRCAREGELPTTRTDGVPVTINMLPGSPVPGLHIPFPVFTRSTWPPGEGKR</sequence>
<evidence type="ECO:0000313" key="1">
    <source>
        <dbReference type="EMBL" id="TQM68577.1"/>
    </source>
</evidence>
<gene>
    <name evidence="1" type="ORF">FHX41_2227</name>
</gene>
<evidence type="ECO:0000313" key="2">
    <source>
        <dbReference type="Proteomes" id="UP000316706"/>
    </source>
</evidence>
<proteinExistence type="predicted"/>
<accession>A0A543IDC8</accession>
<dbReference type="AlphaFoldDB" id="A0A543IDC8"/>
<keyword evidence="2" id="KW-1185">Reference proteome</keyword>
<reference evidence="1 2" key="1">
    <citation type="submission" date="2019-06" db="EMBL/GenBank/DDBJ databases">
        <title>Sequencing the genomes of 1000 actinobacteria strains.</title>
        <authorList>
            <person name="Klenk H.-P."/>
        </authorList>
    </citation>
    <scope>NUCLEOTIDE SEQUENCE [LARGE SCALE GENOMIC DNA]</scope>
    <source>
        <strain evidence="1 2">DSM 45043</strain>
    </source>
</reference>
<dbReference type="Proteomes" id="UP000316706">
    <property type="component" value="Unassembled WGS sequence"/>
</dbReference>
<dbReference type="EMBL" id="VFPO01000001">
    <property type="protein sequence ID" value="TQM68577.1"/>
    <property type="molecule type" value="Genomic_DNA"/>
</dbReference>
<organism evidence="1 2">
    <name type="scientific">Actinomadura hallensis</name>
    <dbReference type="NCBI Taxonomy" id="337895"/>
    <lineage>
        <taxon>Bacteria</taxon>
        <taxon>Bacillati</taxon>
        <taxon>Actinomycetota</taxon>
        <taxon>Actinomycetes</taxon>
        <taxon>Streptosporangiales</taxon>
        <taxon>Thermomonosporaceae</taxon>
        <taxon>Actinomadura</taxon>
    </lineage>
</organism>
<protein>
    <submittedName>
        <fullName evidence="1">Uncharacterized protein</fullName>
    </submittedName>
</protein>